<reference evidence="3" key="1">
    <citation type="submission" date="2023-03" db="EMBL/GenBank/DDBJ databases">
        <title>Massive genome expansion in bonnet fungi (Mycena s.s.) driven by repeated elements and novel gene families across ecological guilds.</title>
        <authorList>
            <consortium name="Lawrence Berkeley National Laboratory"/>
            <person name="Harder C.B."/>
            <person name="Miyauchi S."/>
            <person name="Viragh M."/>
            <person name="Kuo A."/>
            <person name="Thoen E."/>
            <person name="Andreopoulos B."/>
            <person name="Lu D."/>
            <person name="Skrede I."/>
            <person name="Drula E."/>
            <person name="Henrissat B."/>
            <person name="Morin E."/>
            <person name="Kohler A."/>
            <person name="Barry K."/>
            <person name="LaButti K."/>
            <person name="Morin E."/>
            <person name="Salamov A."/>
            <person name="Lipzen A."/>
            <person name="Mereny Z."/>
            <person name="Hegedus B."/>
            <person name="Baldrian P."/>
            <person name="Stursova M."/>
            <person name="Weitz H."/>
            <person name="Taylor A."/>
            <person name="Grigoriev I.V."/>
            <person name="Nagy L.G."/>
            <person name="Martin F."/>
            <person name="Kauserud H."/>
        </authorList>
    </citation>
    <scope>NUCLEOTIDE SEQUENCE</scope>
    <source>
        <strain evidence="3">CBHHK182m</strain>
    </source>
</reference>
<dbReference type="InterPro" id="IPR050357">
    <property type="entry name" value="Arrestin_domain-protein"/>
</dbReference>
<accession>A0AAD7J2F2</accession>
<dbReference type="Proteomes" id="UP001215598">
    <property type="component" value="Unassembled WGS sequence"/>
</dbReference>
<keyword evidence="4" id="KW-1185">Reference proteome</keyword>
<gene>
    <name evidence="3" type="ORF">B0H16DRAFT_1690542</name>
</gene>
<feature type="region of interest" description="Disordered" evidence="1">
    <location>
        <begin position="225"/>
        <end position="248"/>
    </location>
</feature>
<evidence type="ECO:0000313" key="3">
    <source>
        <dbReference type="EMBL" id="KAJ7754564.1"/>
    </source>
</evidence>
<proteinExistence type="predicted"/>
<evidence type="ECO:0000259" key="2">
    <source>
        <dbReference type="Pfam" id="PF00339"/>
    </source>
</evidence>
<name>A0AAD7J2F2_9AGAR</name>
<dbReference type="Gene3D" id="2.60.40.640">
    <property type="match status" value="1"/>
</dbReference>
<sequence length="408" mass="45342">MASSDPQPVTLHFQDLVRVAGETIAGSVDLNVALAQKNRIEHLRIKFRGSISTRITTQNGQNRITHRQTVPLIHTNKSLWTQGTVFPEAGSHVLSFPFQFQLPANLPPSFHCDGHSHGGAISYSLEVVGDRPGIFRTNTRIRRVFCVVPAASESQLVTKESLRQGWDGSWKDAMREDKIRQGLWGDYSRVSACLSLPNLRSFPIATPIPYSFHITTETKILARSDRPEDKHAKPLFPAPPTQSPKLAQTLRRHTEVRVHGTLRRLEDAFDLQAIRDIDTAGVRAVQAVVEEPEWVPQGDSKGRGFWRRTVSFNSTLSFPFAPTSRTETLDWMYVLRFVVPFPGLGNDLMVQLPIHFGPGSACPPPPIGAPGSSSLTYADVLPAGPPPMIDLPPSYWAGEDHDWTDEKN</sequence>
<dbReference type="InterPro" id="IPR014756">
    <property type="entry name" value="Ig_E-set"/>
</dbReference>
<dbReference type="InterPro" id="IPR011021">
    <property type="entry name" value="Arrestin-like_N"/>
</dbReference>
<dbReference type="GO" id="GO:0015031">
    <property type="term" value="P:protein transport"/>
    <property type="evidence" value="ECO:0007669"/>
    <property type="project" value="TreeGrafter"/>
</dbReference>
<dbReference type="GO" id="GO:0005737">
    <property type="term" value="C:cytoplasm"/>
    <property type="evidence" value="ECO:0007669"/>
    <property type="project" value="TreeGrafter"/>
</dbReference>
<dbReference type="EMBL" id="JARKIB010000052">
    <property type="protein sequence ID" value="KAJ7754564.1"/>
    <property type="molecule type" value="Genomic_DNA"/>
</dbReference>
<organism evidence="3 4">
    <name type="scientific">Mycena metata</name>
    <dbReference type="NCBI Taxonomy" id="1033252"/>
    <lineage>
        <taxon>Eukaryota</taxon>
        <taxon>Fungi</taxon>
        <taxon>Dikarya</taxon>
        <taxon>Basidiomycota</taxon>
        <taxon>Agaricomycotina</taxon>
        <taxon>Agaricomycetes</taxon>
        <taxon>Agaricomycetidae</taxon>
        <taxon>Agaricales</taxon>
        <taxon>Marasmiineae</taxon>
        <taxon>Mycenaceae</taxon>
        <taxon>Mycena</taxon>
    </lineage>
</organism>
<dbReference type="SUPFAM" id="SSF81296">
    <property type="entry name" value="E set domains"/>
    <property type="match status" value="1"/>
</dbReference>
<dbReference type="Pfam" id="PF00339">
    <property type="entry name" value="Arrestin_N"/>
    <property type="match status" value="1"/>
</dbReference>
<evidence type="ECO:0000313" key="4">
    <source>
        <dbReference type="Proteomes" id="UP001215598"/>
    </source>
</evidence>
<feature type="domain" description="Arrestin-like N-terminal" evidence="2">
    <location>
        <begin position="17"/>
        <end position="149"/>
    </location>
</feature>
<protein>
    <recommendedName>
        <fullName evidence="2">Arrestin-like N-terminal domain-containing protein</fullName>
    </recommendedName>
</protein>
<dbReference type="InterPro" id="IPR014752">
    <property type="entry name" value="Arrestin-like_C"/>
</dbReference>
<dbReference type="PANTHER" id="PTHR11188:SF17">
    <property type="entry name" value="FI21816P1"/>
    <property type="match status" value="1"/>
</dbReference>
<dbReference type="AlphaFoldDB" id="A0AAD7J2F2"/>
<comment type="caution">
    <text evidence="3">The sequence shown here is derived from an EMBL/GenBank/DDBJ whole genome shotgun (WGS) entry which is preliminary data.</text>
</comment>
<dbReference type="PANTHER" id="PTHR11188">
    <property type="entry name" value="ARRESTIN DOMAIN CONTAINING PROTEIN"/>
    <property type="match status" value="1"/>
</dbReference>
<evidence type="ECO:0000256" key="1">
    <source>
        <dbReference type="SAM" id="MobiDB-lite"/>
    </source>
</evidence>